<sequence length="415" mass="46667">MTFRQVSPHRLADFKPFSDLTSVQQIFLSHLLEVKLLAAGQKIIISKFDLGMGVFLLEGTVRLEPESLRPYQVLAGDAFSQNSLLNACQGRVSIIAETNVEYFIVSAEHLNYLKAEMAPSIVHYPEVYAGSGSHPIVLDFYRELEKNNVHLPSLPELAQQISKAISDENLKTQDLSRLISSDPNLAARLMKMANSPFYRGLNEITHIFDAITRLGLDVTRNLVIAFAIREQEKSTAPLWIRKLLLNSWRQSIQLGALCYVLAQYCERIAPEEALLAGLLHNIGELPLIVFAAQYPEFEFCKDELLSIVSDNRSRVGSIILQEWNLPEALVTAVQNCDTWFYEPYESGPVLTDIVIVARAYNEYLQKDLKAAELPRLESLPSYFKLCGEHSDGKLPDTILDNAREQIGIMKALLST</sequence>
<dbReference type="InterPro" id="IPR052340">
    <property type="entry name" value="RNase_Y/CdgJ"/>
</dbReference>
<keyword evidence="3" id="KW-1185">Reference proteome</keyword>
<dbReference type="Pfam" id="PF08668">
    <property type="entry name" value="HDOD"/>
    <property type="match status" value="1"/>
</dbReference>
<feature type="domain" description="HDOD" evidence="1">
    <location>
        <begin position="151"/>
        <end position="339"/>
    </location>
</feature>
<name>A0A839ITE1_9GAMM</name>
<dbReference type="InterPro" id="IPR013976">
    <property type="entry name" value="HDOD"/>
</dbReference>
<organism evidence="2 3">
    <name type="scientific">Oceanospirillum sediminis</name>
    <dbReference type="NCBI Taxonomy" id="2760088"/>
    <lineage>
        <taxon>Bacteria</taxon>
        <taxon>Pseudomonadati</taxon>
        <taxon>Pseudomonadota</taxon>
        <taxon>Gammaproteobacteria</taxon>
        <taxon>Oceanospirillales</taxon>
        <taxon>Oceanospirillaceae</taxon>
        <taxon>Oceanospirillum</taxon>
    </lineage>
</organism>
<dbReference type="PANTHER" id="PTHR33525">
    <property type="match status" value="1"/>
</dbReference>
<protein>
    <submittedName>
        <fullName evidence="2">HDOD domain-containing protein</fullName>
    </submittedName>
</protein>
<dbReference type="InterPro" id="IPR018490">
    <property type="entry name" value="cNMP-bd_dom_sf"/>
</dbReference>
<evidence type="ECO:0000313" key="2">
    <source>
        <dbReference type="EMBL" id="MBB1487406.1"/>
    </source>
</evidence>
<gene>
    <name evidence="2" type="ORF">H4O21_12390</name>
</gene>
<reference evidence="2 3" key="1">
    <citation type="submission" date="2020-08" db="EMBL/GenBank/DDBJ databases">
        <title>Oceanospirillum sp. nov. isolated from marine sediment.</title>
        <authorList>
            <person name="Ji X."/>
        </authorList>
    </citation>
    <scope>NUCLEOTIDE SEQUENCE [LARGE SCALE GENOMIC DNA]</scope>
    <source>
        <strain evidence="2 3">D5</strain>
    </source>
</reference>
<dbReference type="EMBL" id="JACJFM010000014">
    <property type="protein sequence ID" value="MBB1487406.1"/>
    <property type="molecule type" value="Genomic_DNA"/>
</dbReference>
<dbReference type="Gene3D" id="1.10.3210.10">
    <property type="entry name" value="Hypothetical protein af1432"/>
    <property type="match status" value="1"/>
</dbReference>
<dbReference type="AlphaFoldDB" id="A0A839ITE1"/>
<dbReference type="RefSeq" id="WP_182809181.1">
    <property type="nucleotide sequence ID" value="NZ_JACJFM010000014.1"/>
</dbReference>
<evidence type="ECO:0000313" key="3">
    <source>
        <dbReference type="Proteomes" id="UP000565262"/>
    </source>
</evidence>
<dbReference type="PROSITE" id="PS51833">
    <property type="entry name" value="HDOD"/>
    <property type="match status" value="1"/>
</dbReference>
<dbReference type="SUPFAM" id="SSF51206">
    <property type="entry name" value="cAMP-binding domain-like"/>
    <property type="match status" value="1"/>
</dbReference>
<dbReference type="PANTHER" id="PTHR33525:SF3">
    <property type="entry name" value="RIBONUCLEASE Y"/>
    <property type="match status" value="1"/>
</dbReference>
<dbReference type="Proteomes" id="UP000565262">
    <property type="component" value="Unassembled WGS sequence"/>
</dbReference>
<comment type="caution">
    <text evidence="2">The sequence shown here is derived from an EMBL/GenBank/DDBJ whole genome shotgun (WGS) entry which is preliminary data.</text>
</comment>
<dbReference type="SUPFAM" id="SSF109604">
    <property type="entry name" value="HD-domain/PDEase-like"/>
    <property type="match status" value="1"/>
</dbReference>
<evidence type="ECO:0000259" key="1">
    <source>
        <dbReference type="PROSITE" id="PS51833"/>
    </source>
</evidence>
<accession>A0A839ITE1</accession>
<proteinExistence type="predicted"/>